<comment type="caution">
    <text evidence="1">The sequence shown here is derived from an EMBL/GenBank/DDBJ whole genome shotgun (WGS) entry which is preliminary data.</text>
</comment>
<name>A0A3E2EQM5_9ACTN</name>
<organism evidence="1 2">
    <name type="scientific">Adlercreutzia equolifaciens</name>
    <dbReference type="NCBI Taxonomy" id="446660"/>
    <lineage>
        <taxon>Bacteria</taxon>
        <taxon>Bacillati</taxon>
        <taxon>Actinomycetota</taxon>
        <taxon>Coriobacteriia</taxon>
        <taxon>Eggerthellales</taxon>
        <taxon>Eggerthellaceae</taxon>
        <taxon>Adlercreutzia</taxon>
    </lineage>
</organism>
<dbReference type="STRING" id="1384484.AEQU_0467"/>
<accession>A0A3E2EQM5</accession>
<evidence type="ECO:0008006" key="3">
    <source>
        <dbReference type="Google" id="ProtNLM"/>
    </source>
</evidence>
<dbReference type="EMBL" id="VJNE01000008">
    <property type="protein sequence ID" value="MZG27981.1"/>
    <property type="molecule type" value="Genomic_DNA"/>
</dbReference>
<evidence type="ECO:0000313" key="1">
    <source>
        <dbReference type="EMBL" id="MZG27981.1"/>
    </source>
</evidence>
<proteinExistence type="predicted"/>
<dbReference type="GeneID" id="62677112"/>
<dbReference type="RefSeq" id="WP_022739325.1">
    <property type="nucleotide sequence ID" value="NZ_BPPW01000005.1"/>
</dbReference>
<evidence type="ECO:0000313" key="2">
    <source>
        <dbReference type="Proteomes" id="UP000472380"/>
    </source>
</evidence>
<dbReference type="Proteomes" id="UP000472380">
    <property type="component" value="Unassembled WGS sequence"/>
</dbReference>
<sequence length="89" mass="10365">MAKVEVSEGFVEDMTQVYMDSKREEIWYAVSLLEFAPEMGSRILPTSIKRRFGDTVRKVVVDPFDIIYRYFAEQDLVYVVGLVHQRAAQ</sequence>
<reference evidence="1 2" key="1">
    <citation type="submission" date="2019-07" db="EMBL/GenBank/DDBJ databases">
        <title>Draft genome sequence of Adlercreutzia equolifaciens IPLA 37004, a human intestinal strain that does not produces equol from daidzein.</title>
        <authorList>
            <person name="Vazquez L."/>
            <person name="Florez A.B."/>
            <person name="Mayo B."/>
        </authorList>
    </citation>
    <scope>NUCLEOTIDE SEQUENCE [LARGE SCALE GENOMIC DNA]</scope>
    <source>
        <strain evidence="1 2">IPLA 37004</strain>
    </source>
</reference>
<dbReference type="OrthoDB" id="3192882at2"/>
<protein>
    <recommendedName>
        <fullName evidence="3">Type II toxin-antitoxin system RelE/ParE family toxin</fullName>
    </recommendedName>
</protein>
<gene>
    <name evidence="1" type="ORF">FM068_05185</name>
</gene>
<dbReference type="AlphaFoldDB" id="A0A3E2EQM5"/>